<name>A0A7D9LWI3_PARCT</name>
<dbReference type="Proteomes" id="UP001152795">
    <property type="component" value="Unassembled WGS sequence"/>
</dbReference>
<evidence type="ECO:0000313" key="1">
    <source>
        <dbReference type="EMBL" id="CAB4041372.1"/>
    </source>
</evidence>
<dbReference type="OrthoDB" id="5984732at2759"/>
<feature type="non-terminal residue" evidence="1">
    <location>
        <position position="187"/>
    </location>
</feature>
<comment type="caution">
    <text evidence="1">The sequence shown here is derived from an EMBL/GenBank/DDBJ whole genome shotgun (WGS) entry which is preliminary data.</text>
</comment>
<reference evidence="1" key="1">
    <citation type="submission" date="2020-04" db="EMBL/GenBank/DDBJ databases">
        <authorList>
            <person name="Alioto T."/>
            <person name="Alioto T."/>
            <person name="Gomez Garrido J."/>
        </authorList>
    </citation>
    <scope>NUCLEOTIDE SEQUENCE</scope>
    <source>
        <strain evidence="1">A484AB</strain>
    </source>
</reference>
<evidence type="ECO:0000313" key="2">
    <source>
        <dbReference type="Proteomes" id="UP001152795"/>
    </source>
</evidence>
<protein>
    <submittedName>
        <fullName evidence="1">Uncharacterized protein</fullName>
    </submittedName>
</protein>
<gene>
    <name evidence="1" type="ORF">PACLA_8A010906</name>
</gene>
<keyword evidence="2" id="KW-1185">Reference proteome</keyword>
<accession>A0A7D9LWI3</accession>
<dbReference type="EMBL" id="CACRXK020028203">
    <property type="protein sequence ID" value="CAB4041372.1"/>
    <property type="molecule type" value="Genomic_DNA"/>
</dbReference>
<proteinExistence type="predicted"/>
<sequence length="187" mass="21611">MAAKLSVEEVLNKVLEGNTDTNQEQIRSENDDESSNVLTQPEISEPGIPRMLFSLNINAGKVFRGESYLWLKAIHRRLAGRRNIRRPFFSQIRRDIPEEMFRCLVRAIKSCRRPLFCDPNCYVVESKKMTVVSFQSILAVKEFLSALSMTEVSGYLERRLRGNRKDHLTKLLVSETKDFALIYHSSK</sequence>
<dbReference type="AlphaFoldDB" id="A0A7D9LWI3"/>
<organism evidence="1 2">
    <name type="scientific">Paramuricea clavata</name>
    <name type="common">Red gorgonian</name>
    <name type="synonym">Violescent sea-whip</name>
    <dbReference type="NCBI Taxonomy" id="317549"/>
    <lineage>
        <taxon>Eukaryota</taxon>
        <taxon>Metazoa</taxon>
        <taxon>Cnidaria</taxon>
        <taxon>Anthozoa</taxon>
        <taxon>Octocorallia</taxon>
        <taxon>Malacalcyonacea</taxon>
        <taxon>Plexauridae</taxon>
        <taxon>Paramuricea</taxon>
    </lineage>
</organism>